<reference evidence="4 5" key="1">
    <citation type="submission" date="2017-08" db="EMBL/GenBank/DDBJ databases">
        <title>Infants hospitalized years apart are colonized by the same room-sourced microbial strains.</title>
        <authorList>
            <person name="Brooks B."/>
            <person name="Olm M.R."/>
            <person name="Firek B.A."/>
            <person name="Baker R."/>
            <person name="Thomas B.C."/>
            <person name="Morowitz M.J."/>
            <person name="Banfield J.F."/>
        </authorList>
    </citation>
    <scope>NUCLEOTIDE SEQUENCE [LARGE SCALE GENOMIC DNA]</scope>
    <source>
        <strain evidence="4">S2_005_002_R2_33</strain>
    </source>
</reference>
<dbReference type="GO" id="GO:0006508">
    <property type="term" value="P:proteolysis"/>
    <property type="evidence" value="ECO:0007669"/>
    <property type="project" value="UniProtKB-KW"/>
</dbReference>
<accession>A0A2W5NNW3</accession>
<dbReference type="PROSITE" id="PS00141">
    <property type="entry name" value="ASP_PROTEASE"/>
    <property type="match status" value="1"/>
</dbReference>
<dbReference type="Proteomes" id="UP000249082">
    <property type="component" value="Unassembled WGS sequence"/>
</dbReference>
<keyword evidence="1" id="KW-0378">Hydrolase</keyword>
<feature type="transmembrane region" description="Helical" evidence="2">
    <location>
        <begin position="45"/>
        <end position="64"/>
    </location>
</feature>
<dbReference type="InterPro" id="IPR011969">
    <property type="entry name" value="Clan_AA_Asp_peptidase_C"/>
</dbReference>
<dbReference type="CDD" id="cd05483">
    <property type="entry name" value="retropepsin_like_bacteria"/>
    <property type="match status" value="1"/>
</dbReference>
<dbReference type="PROSITE" id="PS50175">
    <property type="entry name" value="ASP_PROT_RETROV"/>
    <property type="match status" value="1"/>
</dbReference>
<feature type="transmembrane region" description="Helical" evidence="2">
    <location>
        <begin position="15"/>
        <end position="33"/>
    </location>
</feature>
<keyword evidence="2" id="KW-1133">Transmembrane helix</keyword>
<evidence type="ECO:0000256" key="1">
    <source>
        <dbReference type="ARBA" id="ARBA00022801"/>
    </source>
</evidence>
<evidence type="ECO:0000313" key="5">
    <source>
        <dbReference type="Proteomes" id="UP000249082"/>
    </source>
</evidence>
<dbReference type="InterPro" id="IPR034122">
    <property type="entry name" value="Retropepsin-like_bacterial"/>
</dbReference>
<evidence type="ECO:0000256" key="2">
    <source>
        <dbReference type="SAM" id="Phobius"/>
    </source>
</evidence>
<dbReference type="InterPro" id="IPR001995">
    <property type="entry name" value="Peptidase_A2_cat"/>
</dbReference>
<name>A0A2W5NNW3_9SPHN</name>
<dbReference type="Pfam" id="PF13975">
    <property type="entry name" value="gag-asp_proteas"/>
    <property type="match status" value="1"/>
</dbReference>
<comment type="caution">
    <text evidence="4">The sequence shown here is derived from an EMBL/GenBank/DDBJ whole genome shotgun (WGS) entry which is preliminary data.</text>
</comment>
<dbReference type="AlphaFoldDB" id="A0A2W5NNW3"/>
<evidence type="ECO:0000313" key="4">
    <source>
        <dbReference type="EMBL" id="PZQ55096.1"/>
    </source>
</evidence>
<gene>
    <name evidence="4" type="ORF">DI555_10570</name>
</gene>
<protein>
    <submittedName>
        <fullName evidence="4">TIGR02281 family clan AA aspartic protease</fullName>
    </submittedName>
</protein>
<dbReference type="SUPFAM" id="SSF50630">
    <property type="entry name" value="Acid proteases"/>
    <property type="match status" value="1"/>
</dbReference>
<dbReference type="Gene3D" id="2.40.70.10">
    <property type="entry name" value="Acid Proteases"/>
    <property type="match status" value="1"/>
</dbReference>
<dbReference type="InterPro" id="IPR001969">
    <property type="entry name" value="Aspartic_peptidase_AS"/>
</dbReference>
<keyword evidence="2" id="KW-0472">Membrane</keyword>
<dbReference type="GO" id="GO:0004190">
    <property type="term" value="F:aspartic-type endopeptidase activity"/>
    <property type="evidence" value="ECO:0007669"/>
    <property type="project" value="InterPro"/>
</dbReference>
<dbReference type="NCBIfam" id="TIGR02281">
    <property type="entry name" value="clan_AA_DTGA"/>
    <property type="match status" value="1"/>
</dbReference>
<organism evidence="4 5">
    <name type="scientific">Novosphingobium pentaromativorans</name>
    <dbReference type="NCBI Taxonomy" id="205844"/>
    <lineage>
        <taxon>Bacteria</taxon>
        <taxon>Pseudomonadati</taxon>
        <taxon>Pseudomonadota</taxon>
        <taxon>Alphaproteobacteria</taxon>
        <taxon>Sphingomonadales</taxon>
        <taxon>Sphingomonadaceae</taxon>
        <taxon>Novosphingobium</taxon>
    </lineage>
</organism>
<feature type="domain" description="Peptidase A2" evidence="3">
    <location>
        <begin position="109"/>
        <end position="191"/>
    </location>
</feature>
<evidence type="ECO:0000259" key="3">
    <source>
        <dbReference type="PROSITE" id="PS50175"/>
    </source>
</evidence>
<proteinExistence type="predicted"/>
<keyword evidence="2" id="KW-0812">Transmembrane</keyword>
<keyword evidence="4" id="KW-0645">Protease</keyword>
<dbReference type="EMBL" id="QFPX01000007">
    <property type="protein sequence ID" value="PZQ55096.1"/>
    <property type="molecule type" value="Genomic_DNA"/>
</dbReference>
<dbReference type="InterPro" id="IPR021109">
    <property type="entry name" value="Peptidase_aspartic_dom_sf"/>
</dbReference>
<sequence length="215" mass="23135">MNLGELGDLLYEKPLLALTILAILISVAAGMMAQHRPRLGRTLRNISHLGVVAALLLTVTQIALHNTRSEAALWLDETRQLTVNGSETVVPLRANGHYWARAMLNGEPVDFLIDTGASYTAISKSVASRVGIRKDPADRGVSLVTGNGAIVARLAIADSLTFGSIEAHELPVVVMPDNTTRTETNVIGMNLLSQLASWRVEDGQLILVPRSTPRS</sequence>